<keyword evidence="6" id="KW-0802">TPR repeat</keyword>
<sequence>MKNWAVIGWMMVCLWGCTPAKEQFDFSVFREKLDLIKDTSKKAGRDAALRQLQDTLHTGSLSPALARLIRYDFDRDWNNRAGNYAAELAFADSVIKELRMSFAEEGDFHRQMAIICRQRGNAYIQLGRSDEAAASIQEGLREVPFIADTCARGMIEIQGYSSLAYARFVVGRYDQAITFYHRALVDYPSCRFDSEGEFKRQNLRNNAGMAYIAKGNADSAQAEFRLAFDDIRRYGRLFPDKQYNVNSAYGVVCSNLADVMMQLGRLDSAAALLRSSVQLNQRHEPENALLSRIKLMDVSVRKADLGAAGELKRTIRAALDTTRSAEAERRFARVSAAYFAAAGDTRRAFRQQVRYDSLVSSAAQKQSEGRESDLLQALELAASRNKVTLLEKENSIQHLILILGVVGIISVVLIGTIITIYSLRLRTRNREIVLINEQLNSVLSNLKNSIQTQNRMMQVVAHDLRNPLIAIRQISEAGYSESGSERFQAVANSAREAAAIIENMVKADNAPLNRQPTDLMSIVVPCVRMMQVKADEKQLTLTLSGAEHALCRIDANGIWRVLTNLLSNAIKFSHRGAGIRILIEDDATKVRLSVKDTGIGIPTDKREEIFDFHTGMSRPGTEGEESNGMGLAISRRIVERHDGKIEVESAPGLGSVFVVILPKA</sequence>
<dbReference type="InterPro" id="IPR003661">
    <property type="entry name" value="HisK_dim/P_dom"/>
</dbReference>
<evidence type="ECO:0000313" key="9">
    <source>
        <dbReference type="EMBL" id="SDL44352.1"/>
    </source>
</evidence>
<dbReference type="PROSITE" id="PS50005">
    <property type="entry name" value="TPR"/>
    <property type="match status" value="1"/>
</dbReference>
<evidence type="ECO:0000313" key="10">
    <source>
        <dbReference type="Proteomes" id="UP000198901"/>
    </source>
</evidence>
<dbReference type="PANTHER" id="PTHR43047">
    <property type="entry name" value="TWO-COMPONENT HISTIDINE PROTEIN KINASE"/>
    <property type="match status" value="1"/>
</dbReference>
<evidence type="ECO:0000256" key="4">
    <source>
        <dbReference type="ARBA" id="ARBA00022679"/>
    </source>
</evidence>
<evidence type="ECO:0000256" key="5">
    <source>
        <dbReference type="ARBA" id="ARBA00022777"/>
    </source>
</evidence>
<dbReference type="CDD" id="cd00082">
    <property type="entry name" value="HisKA"/>
    <property type="match status" value="1"/>
</dbReference>
<dbReference type="FunFam" id="3.30.565.10:FF:000006">
    <property type="entry name" value="Sensor histidine kinase WalK"/>
    <property type="match status" value="1"/>
</dbReference>
<accession>A0A1G9K3Y2</accession>
<feature type="domain" description="Histidine kinase" evidence="8">
    <location>
        <begin position="459"/>
        <end position="664"/>
    </location>
</feature>
<dbReference type="InterPro" id="IPR004358">
    <property type="entry name" value="Sig_transdc_His_kin-like_C"/>
</dbReference>
<dbReference type="EMBL" id="FNGS01000002">
    <property type="protein sequence ID" value="SDL44352.1"/>
    <property type="molecule type" value="Genomic_DNA"/>
</dbReference>
<dbReference type="Gene3D" id="1.25.40.10">
    <property type="entry name" value="Tetratricopeptide repeat domain"/>
    <property type="match status" value="1"/>
</dbReference>
<dbReference type="AlphaFoldDB" id="A0A1G9K3Y2"/>
<dbReference type="SMART" id="SM00387">
    <property type="entry name" value="HATPase_c"/>
    <property type="match status" value="1"/>
</dbReference>
<reference evidence="9 10" key="1">
    <citation type="submission" date="2016-10" db="EMBL/GenBank/DDBJ databases">
        <authorList>
            <person name="de Groot N.N."/>
        </authorList>
    </citation>
    <scope>NUCLEOTIDE SEQUENCE [LARGE SCALE GENOMIC DNA]</scope>
    <source>
        <strain evidence="9 10">DSM 21668</strain>
    </source>
</reference>
<keyword evidence="4" id="KW-0808">Transferase</keyword>
<keyword evidence="7" id="KW-0812">Transmembrane</keyword>
<evidence type="ECO:0000256" key="3">
    <source>
        <dbReference type="ARBA" id="ARBA00022553"/>
    </source>
</evidence>
<dbReference type="GO" id="GO:0009927">
    <property type="term" value="F:histidine phosphotransfer kinase activity"/>
    <property type="evidence" value="ECO:0007669"/>
    <property type="project" value="TreeGrafter"/>
</dbReference>
<proteinExistence type="predicted"/>
<dbReference type="Pfam" id="PF02518">
    <property type="entry name" value="HATPase_c"/>
    <property type="match status" value="1"/>
</dbReference>
<keyword evidence="5 9" id="KW-0418">Kinase</keyword>
<dbReference type="InterPro" id="IPR005467">
    <property type="entry name" value="His_kinase_dom"/>
</dbReference>
<dbReference type="PROSITE" id="PS50109">
    <property type="entry name" value="HIS_KIN"/>
    <property type="match status" value="1"/>
</dbReference>
<protein>
    <recommendedName>
        <fullName evidence="2">histidine kinase</fullName>
        <ecNumber evidence="2">2.7.13.3</ecNumber>
    </recommendedName>
</protein>
<dbReference type="InterPro" id="IPR036097">
    <property type="entry name" value="HisK_dim/P_sf"/>
</dbReference>
<dbReference type="SMART" id="SM00028">
    <property type="entry name" value="TPR"/>
    <property type="match status" value="3"/>
</dbReference>
<keyword evidence="10" id="KW-1185">Reference proteome</keyword>
<gene>
    <name evidence="9" type="ORF">SAMN04488090_0866</name>
</gene>
<dbReference type="SUPFAM" id="SSF47384">
    <property type="entry name" value="Homodimeric domain of signal transducing histidine kinase"/>
    <property type="match status" value="1"/>
</dbReference>
<dbReference type="RefSeq" id="WP_176785448.1">
    <property type="nucleotide sequence ID" value="NZ_FNGS01000002.1"/>
</dbReference>
<dbReference type="Gene3D" id="1.10.287.130">
    <property type="match status" value="1"/>
</dbReference>
<dbReference type="PANTHER" id="PTHR43047:SF72">
    <property type="entry name" value="OSMOSENSING HISTIDINE PROTEIN KINASE SLN1"/>
    <property type="match status" value="1"/>
</dbReference>
<evidence type="ECO:0000256" key="7">
    <source>
        <dbReference type="SAM" id="Phobius"/>
    </source>
</evidence>
<feature type="repeat" description="TPR" evidence="6">
    <location>
        <begin position="157"/>
        <end position="190"/>
    </location>
</feature>
<keyword evidence="7" id="KW-1133">Transmembrane helix</keyword>
<name>A0A1G9K3Y2_9BACT</name>
<dbReference type="SUPFAM" id="SSF48452">
    <property type="entry name" value="TPR-like"/>
    <property type="match status" value="1"/>
</dbReference>
<dbReference type="SUPFAM" id="SSF55874">
    <property type="entry name" value="ATPase domain of HSP90 chaperone/DNA topoisomerase II/histidine kinase"/>
    <property type="match status" value="1"/>
</dbReference>
<feature type="transmembrane region" description="Helical" evidence="7">
    <location>
        <begin position="399"/>
        <end position="423"/>
    </location>
</feature>
<dbReference type="EC" id="2.7.13.3" evidence="2"/>
<dbReference type="Gene3D" id="3.30.565.10">
    <property type="entry name" value="Histidine kinase-like ATPase, C-terminal domain"/>
    <property type="match status" value="1"/>
</dbReference>
<keyword evidence="3" id="KW-0597">Phosphoprotein</keyword>
<evidence type="ECO:0000259" key="8">
    <source>
        <dbReference type="PROSITE" id="PS50109"/>
    </source>
</evidence>
<dbReference type="InterPro" id="IPR011990">
    <property type="entry name" value="TPR-like_helical_dom_sf"/>
</dbReference>
<comment type="catalytic activity">
    <reaction evidence="1">
        <text>ATP + protein L-histidine = ADP + protein N-phospho-L-histidine.</text>
        <dbReference type="EC" id="2.7.13.3"/>
    </reaction>
</comment>
<evidence type="ECO:0000256" key="6">
    <source>
        <dbReference type="PROSITE-ProRule" id="PRU00339"/>
    </source>
</evidence>
<evidence type="ECO:0000256" key="2">
    <source>
        <dbReference type="ARBA" id="ARBA00012438"/>
    </source>
</evidence>
<dbReference type="GO" id="GO:0000155">
    <property type="term" value="F:phosphorelay sensor kinase activity"/>
    <property type="evidence" value="ECO:0007669"/>
    <property type="project" value="InterPro"/>
</dbReference>
<dbReference type="GO" id="GO:0005886">
    <property type="term" value="C:plasma membrane"/>
    <property type="evidence" value="ECO:0007669"/>
    <property type="project" value="TreeGrafter"/>
</dbReference>
<dbReference type="PRINTS" id="PR00344">
    <property type="entry name" value="BCTRLSENSOR"/>
</dbReference>
<dbReference type="InterPro" id="IPR036890">
    <property type="entry name" value="HATPase_C_sf"/>
</dbReference>
<dbReference type="InterPro" id="IPR003594">
    <property type="entry name" value="HATPase_dom"/>
</dbReference>
<organism evidence="9 10">
    <name type="scientific">Siphonobacter aquaeclarae</name>
    <dbReference type="NCBI Taxonomy" id="563176"/>
    <lineage>
        <taxon>Bacteria</taxon>
        <taxon>Pseudomonadati</taxon>
        <taxon>Bacteroidota</taxon>
        <taxon>Cytophagia</taxon>
        <taxon>Cytophagales</taxon>
        <taxon>Cytophagaceae</taxon>
        <taxon>Siphonobacter</taxon>
    </lineage>
</organism>
<evidence type="ECO:0000256" key="1">
    <source>
        <dbReference type="ARBA" id="ARBA00000085"/>
    </source>
</evidence>
<dbReference type="InterPro" id="IPR019734">
    <property type="entry name" value="TPR_rpt"/>
</dbReference>
<dbReference type="Proteomes" id="UP000198901">
    <property type="component" value="Unassembled WGS sequence"/>
</dbReference>
<dbReference type="STRING" id="563176.SAMN04488090_0866"/>
<keyword evidence="7" id="KW-0472">Membrane</keyword>